<dbReference type="Gene3D" id="1.10.510.10">
    <property type="entry name" value="Transferase(Phosphotransferase) domain 1"/>
    <property type="match status" value="1"/>
</dbReference>
<name>A0AAN7BL94_9PEZI</name>
<gene>
    <name evidence="2" type="ORF">QBC38DRAFT_501339</name>
</gene>
<protein>
    <recommendedName>
        <fullName evidence="1">Protein kinase domain-containing protein</fullName>
    </recommendedName>
</protein>
<dbReference type="GO" id="GO:0005524">
    <property type="term" value="F:ATP binding"/>
    <property type="evidence" value="ECO:0007669"/>
    <property type="project" value="InterPro"/>
</dbReference>
<evidence type="ECO:0000259" key="1">
    <source>
        <dbReference type="PROSITE" id="PS50011"/>
    </source>
</evidence>
<dbReference type="PROSITE" id="PS50011">
    <property type="entry name" value="PROTEIN_KINASE_DOM"/>
    <property type="match status" value="1"/>
</dbReference>
<dbReference type="Proteomes" id="UP001301958">
    <property type="component" value="Unassembled WGS sequence"/>
</dbReference>
<accession>A0AAN7BL94</accession>
<organism evidence="2 3">
    <name type="scientific">Podospora fimiseda</name>
    <dbReference type="NCBI Taxonomy" id="252190"/>
    <lineage>
        <taxon>Eukaryota</taxon>
        <taxon>Fungi</taxon>
        <taxon>Dikarya</taxon>
        <taxon>Ascomycota</taxon>
        <taxon>Pezizomycotina</taxon>
        <taxon>Sordariomycetes</taxon>
        <taxon>Sordariomycetidae</taxon>
        <taxon>Sordariales</taxon>
        <taxon>Podosporaceae</taxon>
        <taxon>Podospora</taxon>
    </lineage>
</organism>
<dbReference type="AlphaFoldDB" id="A0AAN7BL94"/>
<reference evidence="2" key="2">
    <citation type="submission" date="2023-05" db="EMBL/GenBank/DDBJ databases">
        <authorList>
            <consortium name="Lawrence Berkeley National Laboratory"/>
            <person name="Steindorff A."/>
            <person name="Hensen N."/>
            <person name="Bonometti L."/>
            <person name="Westerberg I."/>
            <person name="Brannstrom I.O."/>
            <person name="Guillou S."/>
            <person name="Cros-Aarteil S."/>
            <person name="Calhoun S."/>
            <person name="Haridas S."/>
            <person name="Kuo A."/>
            <person name="Mondo S."/>
            <person name="Pangilinan J."/>
            <person name="Riley R."/>
            <person name="Labutti K."/>
            <person name="Andreopoulos B."/>
            <person name="Lipzen A."/>
            <person name="Chen C."/>
            <person name="Yanf M."/>
            <person name="Daum C."/>
            <person name="Ng V."/>
            <person name="Clum A."/>
            <person name="Ohm R."/>
            <person name="Martin F."/>
            <person name="Silar P."/>
            <person name="Natvig D."/>
            <person name="Lalanne C."/>
            <person name="Gautier V."/>
            <person name="Ament-Velasquez S.L."/>
            <person name="Kruys A."/>
            <person name="Hutchinson M.I."/>
            <person name="Powell A.J."/>
            <person name="Barry K."/>
            <person name="Miller A.N."/>
            <person name="Grigoriev I.V."/>
            <person name="Debuchy R."/>
            <person name="Gladieux P."/>
            <person name="Thoren M.H."/>
            <person name="Johannesson H."/>
        </authorList>
    </citation>
    <scope>NUCLEOTIDE SEQUENCE</scope>
    <source>
        <strain evidence="2">CBS 990.96</strain>
    </source>
</reference>
<sequence>MLGWGGQGIAALFSAQVLEDNTTRTKYFAAKTFLKDYSANRITRATKNFRKLLQLQREILCTALFEGSVYCVQLVDIPPPNTPVPLPVPFDPQPANHFFKENPNVSAYIENLQAELQNNPRPVMFMEYLRNGPLGSAMFNKETLWDERMPDSDNSLIPNDDVDFIHFDLDPGNFFVGDHDNPPETDVASHSHRVLPIVTIADFGVVRTVDRSDPRNFIHNQSLMWASQHVGKQDYFTPEQFTPIDCRPRPRVAGEYTWKKNLYQVALTMANLMTLYRVQRPPTPKLMNLKVIFPSSANGQPSHRKDHTYGGYLLNEGWHWGHVDRELRIAIAHCMFDLPEMRPSQKELLSFCEKKLRDYQAASDD</sequence>
<dbReference type="SUPFAM" id="SSF56112">
    <property type="entry name" value="Protein kinase-like (PK-like)"/>
    <property type="match status" value="1"/>
</dbReference>
<dbReference type="GO" id="GO:0004672">
    <property type="term" value="F:protein kinase activity"/>
    <property type="evidence" value="ECO:0007669"/>
    <property type="project" value="InterPro"/>
</dbReference>
<keyword evidence="3" id="KW-1185">Reference proteome</keyword>
<reference evidence="2" key="1">
    <citation type="journal article" date="2023" name="Mol. Phylogenet. Evol.">
        <title>Genome-scale phylogeny and comparative genomics of the fungal order Sordariales.</title>
        <authorList>
            <person name="Hensen N."/>
            <person name="Bonometti L."/>
            <person name="Westerberg I."/>
            <person name="Brannstrom I.O."/>
            <person name="Guillou S."/>
            <person name="Cros-Aarteil S."/>
            <person name="Calhoun S."/>
            <person name="Haridas S."/>
            <person name="Kuo A."/>
            <person name="Mondo S."/>
            <person name="Pangilinan J."/>
            <person name="Riley R."/>
            <person name="LaButti K."/>
            <person name="Andreopoulos B."/>
            <person name="Lipzen A."/>
            <person name="Chen C."/>
            <person name="Yan M."/>
            <person name="Daum C."/>
            <person name="Ng V."/>
            <person name="Clum A."/>
            <person name="Steindorff A."/>
            <person name="Ohm R.A."/>
            <person name="Martin F."/>
            <person name="Silar P."/>
            <person name="Natvig D.O."/>
            <person name="Lalanne C."/>
            <person name="Gautier V."/>
            <person name="Ament-Velasquez S.L."/>
            <person name="Kruys A."/>
            <person name="Hutchinson M.I."/>
            <person name="Powell A.J."/>
            <person name="Barry K."/>
            <person name="Miller A.N."/>
            <person name="Grigoriev I.V."/>
            <person name="Debuchy R."/>
            <person name="Gladieux P."/>
            <person name="Hiltunen Thoren M."/>
            <person name="Johannesson H."/>
        </authorList>
    </citation>
    <scope>NUCLEOTIDE SEQUENCE</scope>
    <source>
        <strain evidence="2">CBS 990.96</strain>
    </source>
</reference>
<feature type="domain" description="Protein kinase" evidence="1">
    <location>
        <begin position="1"/>
        <end position="356"/>
    </location>
</feature>
<dbReference type="InterPro" id="IPR000719">
    <property type="entry name" value="Prot_kinase_dom"/>
</dbReference>
<evidence type="ECO:0000313" key="3">
    <source>
        <dbReference type="Proteomes" id="UP001301958"/>
    </source>
</evidence>
<comment type="caution">
    <text evidence="2">The sequence shown here is derived from an EMBL/GenBank/DDBJ whole genome shotgun (WGS) entry which is preliminary data.</text>
</comment>
<dbReference type="InterPro" id="IPR011009">
    <property type="entry name" value="Kinase-like_dom_sf"/>
</dbReference>
<dbReference type="EMBL" id="MU865368">
    <property type="protein sequence ID" value="KAK4225370.1"/>
    <property type="molecule type" value="Genomic_DNA"/>
</dbReference>
<proteinExistence type="predicted"/>
<evidence type="ECO:0000313" key="2">
    <source>
        <dbReference type="EMBL" id="KAK4225370.1"/>
    </source>
</evidence>